<dbReference type="PANTHER" id="PTHR33221:SF5">
    <property type="entry name" value="HTH-TYPE TRANSCRIPTIONAL REGULATOR ISCR"/>
    <property type="match status" value="1"/>
</dbReference>
<evidence type="ECO:0000256" key="1">
    <source>
        <dbReference type="ARBA" id="ARBA00023125"/>
    </source>
</evidence>
<dbReference type="Pfam" id="PF02082">
    <property type="entry name" value="Rrf2"/>
    <property type="match status" value="1"/>
</dbReference>
<dbReference type="InterPro" id="IPR000944">
    <property type="entry name" value="Tscrpt_reg_Rrf2"/>
</dbReference>
<proteinExistence type="predicted"/>
<dbReference type="EMBL" id="LAZR01020583">
    <property type="protein sequence ID" value="KKL88375.1"/>
    <property type="molecule type" value="Genomic_DNA"/>
</dbReference>
<name>A0A0F9I3F0_9ZZZZ</name>
<reference evidence="2" key="1">
    <citation type="journal article" date="2015" name="Nature">
        <title>Complex archaea that bridge the gap between prokaryotes and eukaryotes.</title>
        <authorList>
            <person name="Spang A."/>
            <person name="Saw J.H."/>
            <person name="Jorgensen S.L."/>
            <person name="Zaremba-Niedzwiedzka K."/>
            <person name="Martijn J."/>
            <person name="Lind A.E."/>
            <person name="van Eijk R."/>
            <person name="Schleper C."/>
            <person name="Guy L."/>
            <person name="Ettema T.J."/>
        </authorList>
    </citation>
    <scope>NUCLEOTIDE SEQUENCE</scope>
</reference>
<dbReference type="GO" id="GO:0005829">
    <property type="term" value="C:cytosol"/>
    <property type="evidence" value="ECO:0007669"/>
    <property type="project" value="TreeGrafter"/>
</dbReference>
<dbReference type="GO" id="GO:0003677">
    <property type="term" value="F:DNA binding"/>
    <property type="evidence" value="ECO:0007669"/>
    <property type="project" value="UniProtKB-KW"/>
</dbReference>
<comment type="caution">
    <text evidence="2">The sequence shown here is derived from an EMBL/GenBank/DDBJ whole genome shotgun (WGS) entry which is preliminary data.</text>
</comment>
<sequence length="149" mass="16466">MQVSQKSVYALRAVLELAKHYGAGPVKTAQIAGRQAIPQRFLEVILSELKRGGFVRSRRGNEGGYELARSPEDLTVGEIMVFVQGPIGPIACLTDDSEARRCCLRAQPHCIFRGMWKKIHDAISSVYEGTTFDDLVQQEQKLLQSCAAS</sequence>
<dbReference type="Gene3D" id="1.10.10.10">
    <property type="entry name" value="Winged helix-like DNA-binding domain superfamily/Winged helix DNA-binding domain"/>
    <property type="match status" value="1"/>
</dbReference>
<dbReference type="PROSITE" id="PS51197">
    <property type="entry name" value="HTH_RRF2_2"/>
    <property type="match status" value="1"/>
</dbReference>
<evidence type="ECO:0008006" key="3">
    <source>
        <dbReference type="Google" id="ProtNLM"/>
    </source>
</evidence>
<evidence type="ECO:0000313" key="2">
    <source>
        <dbReference type="EMBL" id="KKL88375.1"/>
    </source>
</evidence>
<protein>
    <recommendedName>
        <fullName evidence="3">Rrf2 family transcriptional regulator</fullName>
    </recommendedName>
</protein>
<gene>
    <name evidence="2" type="ORF">LCGC14_1925360</name>
</gene>
<dbReference type="GO" id="GO:0003700">
    <property type="term" value="F:DNA-binding transcription factor activity"/>
    <property type="evidence" value="ECO:0007669"/>
    <property type="project" value="TreeGrafter"/>
</dbReference>
<dbReference type="NCBIfam" id="TIGR00738">
    <property type="entry name" value="rrf2_super"/>
    <property type="match status" value="1"/>
</dbReference>
<dbReference type="InterPro" id="IPR036390">
    <property type="entry name" value="WH_DNA-bd_sf"/>
</dbReference>
<dbReference type="InterPro" id="IPR036388">
    <property type="entry name" value="WH-like_DNA-bd_sf"/>
</dbReference>
<keyword evidence="1" id="KW-0238">DNA-binding</keyword>
<dbReference type="PANTHER" id="PTHR33221">
    <property type="entry name" value="WINGED HELIX-TURN-HELIX TRANSCRIPTIONAL REGULATOR, RRF2 FAMILY"/>
    <property type="match status" value="1"/>
</dbReference>
<dbReference type="AlphaFoldDB" id="A0A0F9I3F0"/>
<accession>A0A0F9I3F0</accession>
<organism evidence="2">
    <name type="scientific">marine sediment metagenome</name>
    <dbReference type="NCBI Taxonomy" id="412755"/>
    <lineage>
        <taxon>unclassified sequences</taxon>
        <taxon>metagenomes</taxon>
        <taxon>ecological metagenomes</taxon>
    </lineage>
</organism>
<dbReference type="SUPFAM" id="SSF46785">
    <property type="entry name" value="Winged helix' DNA-binding domain"/>
    <property type="match status" value="1"/>
</dbReference>